<accession>A0ABC8UIZ2</accession>
<organism evidence="1 2">
    <name type="scientific">Ilex paraguariensis</name>
    <name type="common">yerba mate</name>
    <dbReference type="NCBI Taxonomy" id="185542"/>
    <lineage>
        <taxon>Eukaryota</taxon>
        <taxon>Viridiplantae</taxon>
        <taxon>Streptophyta</taxon>
        <taxon>Embryophyta</taxon>
        <taxon>Tracheophyta</taxon>
        <taxon>Spermatophyta</taxon>
        <taxon>Magnoliopsida</taxon>
        <taxon>eudicotyledons</taxon>
        <taxon>Gunneridae</taxon>
        <taxon>Pentapetalae</taxon>
        <taxon>asterids</taxon>
        <taxon>campanulids</taxon>
        <taxon>Aquifoliales</taxon>
        <taxon>Aquifoliaceae</taxon>
        <taxon>Ilex</taxon>
    </lineage>
</organism>
<keyword evidence="2" id="KW-1185">Reference proteome</keyword>
<reference evidence="1 2" key="1">
    <citation type="submission" date="2024-02" db="EMBL/GenBank/DDBJ databases">
        <authorList>
            <person name="Vignale AGUSTIN F."/>
            <person name="Sosa J E."/>
            <person name="Modenutti C."/>
        </authorList>
    </citation>
    <scope>NUCLEOTIDE SEQUENCE [LARGE SCALE GENOMIC DNA]</scope>
</reference>
<sequence length="165" mass="18819">MNHNFTNDPIFPNDSHHDVFSEEEALGDCDYFDEVLKYINQMKMEEDDLENKPCMFQDYSALHATEKSFHDVLGQNYLLQPPFEQYSSFPYQNANNPNGNFTRTFTSCHSSTSSIVVSTFVKPNWIIDQCVVKPGFGQSSLLDHNFQSNLQSSCSSNNFCDVVDG</sequence>
<dbReference type="AlphaFoldDB" id="A0ABC8UIZ2"/>
<evidence type="ECO:0000313" key="1">
    <source>
        <dbReference type="EMBL" id="CAK9181008.1"/>
    </source>
</evidence>
<comment type="caution">
    <text evidence="1">The sequence shown here is derived from an EMBL/GenBank/DDBJ whole genome shotgun (WGS) entry which is preliminary data.</text>
</comment>
<proteinExistence type="predicted"/>
<name>A0ABC8UIZ2_9AQUA</name>
<dbReference type="EMBL" id="CAUOFW020007905">
    <property type="protein sequence ID" value="CAK9181008.1"/>
    <property type="molecule type" value="Genomic_DNA"/>
</dbReference>
<gene>
    <name evidence="1" type="ORF">ILEXP_LOCUS51043</name>
</gene>
<evidence type="ECO:0000313" key="2">
    <source>
        <dbReference type="Proteomes" id="UP001642360"/>
    </source>
</evidence>
<dbReference type="Proteomes" id="UP001642360">
    <property type="component" value="Unassembled WGS sequence"/>
</dbReference>
<protein>
    <submittedName>
        <fullName evidence="1">Uncharacterized protein</fullName>
    </submittedName>
</protein>